<dbReference type="GO" id="GO:0016746">
    <property type="term" value="F:acyltransferase activity"/>
    <property type="evidence" value="ECO:0007669"/>
    <property type="project" value="UniProtKB-KW"/>
</dbReference>
<dbReference type="Proteomes" id="UP001228581">
    <property type="component" value="Unassembled WGS sequence"/>
</dbReference>
<name>A0ABT7CDZ7_9BACT</name>
<evidence type="ECO:0000256" key="3">
    <source>
        <dbReference type="ARBA" id="ARBA00023315"/>
    </source>
</evidence>
<dbReference type="Pfam" id="PF00132">
    <property type="entry name" value="Hexapep"/>
    <property type="match status" value="1"/>
</dbReference>
<dbReference type="SUPFAM" id="SSF51161">
    <property type="entry name" value="Trimeric LpxA-like enzymes"/>
    <property type="match status" value="1"/>
</dbReference>
<organism evidence="4 5">
    <name type="scientific">Xanthocytophaga flava</name>
    <dbReference type="NCBI Taxonomy" id="3048013"/>
    <lineage>
        <taxon>Bacteria</taxon>
        <taxon>Pseudomonadati</taxon>
        <taxon>Bacteroidota</taxon>
        <taxon>Cytophagia</taxon>
        <taxon>Cytophagales</taxon>
        <taxon>Rhodocytophagaceae</taxon>
        <taxon>Xanthocytophaga</taxon>
    </lineage>
</organism>
<evidence type="ECO:0000256" key="1">
    <source>
        <dbReference type="ARBA" id="ARBA00022679"/>
    </source>
</evidence>
<dbReference type="PANTHER" id="PTHR23416">
    <property type="entry name" value="SIALIC ACID SYNTHASE-RELATED"/>
    <property type="match status" value="1"/>
</dbReference>
<evidence type="ECO:0000313" key="4">
    <source>
        <dbReference type="EMBL" id="MDJ1491957.1"/>
    </source>
</evidence>
<sequence>MISGTFVFEKNTGSIQIGDRTSIGGGTFICIEGISIGNDVMFSWGCTVMDNDAHSLLWSQRTNDVRDWKKGIEEGKIGIYKEWSNVKRGQITIKDKVWIGFNSIILKGVTIGEGAIIGAGSVVTKDVPDFAVVAGNPAQIIKYVNEQV</sequence>
<keyword evidence="3 4" id="KW-0012">Acyltransferase</keyword>
<dbReference type="InterPro" id="IPR018357">
    <property type="entry name" value="Hexapep_transf_CS"/>
</dbReference>
<reference evidence="4 5" key="1">
    <citation type="submission" date="2023-05" db="EMBL/GenBank/DDBJ databases">
        <authorList>
            <person name="Zhang X."/>
        </authorList>
    </citation>
    <scope>NUCLEOTIDE SEQUENCE [LARGE SCALE GENOMIC DNA]</scope>
    <source>
        <strain evidence="4 5">DM2B3-1</strain>
    </source>
</reference>
<dbReference type="InterPro" id="IPR011004">
    <property type="entry name" value="Trimer_LpxA-like_sf"/>
</dbReference>
<protein>
    <submittedName>
        <fullName evidence="4">Acyltransferase</fullName>
        <ecNumber evidence="4">2.3.1.-</ecNumber>
    </submittedName>
</protein>
<keyword evidence="1 4" id="KW-0808">Transferase</keyword>
<keyword evidence="2" id="KW-0677">Repeat</keyword>
<dbReference type="EMBL" id="JASJOT010000001">
    <property type="protein sequence ID" value="MDJ1491957.1"/>
    <property type="molecule type" value="Genomic_DNA"/>
</dbReference>
<evidence type="ECO:0000256" key="2">
    <source>
        <dbReference type="ARBA" id="ARBA00022737"/>
    </source>
</evidence>
<dbReference type="Gene3D" id="2.160.10.10">
    <property type="entry name" value="Hexapeptide repeat proteins"/>
    <property type="match status" value="1"/>
</dbReference>
<dbReference type="InterPro" id="IPR051159">
    <property type="entry name" value="Hexapeptide_acetyltransf"/>
</dbReference>
<keyword evidence="5" id="KW-1185">Reference proteome</keyword>
<dbReference type="PROSITE" id="PS00101">
    <property type="entry name" value="HEXAPEP_TRANSFERASES"/>
    <property type="match status" value="1"/>
</dbReference>
<comment type="caution">
    <text evidence="4">The sequence shown here is derived from an EMBL/GenBank/DDBJ whole genome shotgun (WGS) entry which is preliminary data.</text>
</comment>
<proteinExistence type="predicted"/>
<gene>
    <name evidence="4" type="ORF">QNI19_03370</name>
</gene>
<dbReference type="CDD" id="cd04647">
    <property type="entry name" value="LbH_MAT_like"/>
    <property type="match status" value="1"/>
</dbReference>
<accession>A0ABT7CDZ7</accession>
<evidence type="ECO:0000313" key="5">
    <source>
        <dbReference type="Proteomes" id="UP001228581"/>
    </source>
</evidence>
<dbReference type="EC" id="2.3.1.-" evidence="4"/>
<dbReference type="InterPro" id="IPR001451">
    <property type="entry name" value="Hexapep"/>
</dbReference>
<dbReference type="Pfam" id="PF14602">
    <property type="entry name" value="Hexapep_2"/>
    <property type="match status" value="1"/>
</dbReference>